<proteinExistence type="predicted"/>
<feature type="signal peptide" evidence="1">
    <location>
        <begin position="1"/>
        <end position="20"/>
    </location>
</feature>
<comment type="caution">
    <text evidence="2">The sequence shown here is derived from an EMBL/GenBank/DDBJ whole genome shotgun (WGS) entry which is preliminary data.</text>
</comment>
<reference evidence="2 3" key="1">
    <citation type="submission" date="2019-02" db="EMBL/GenBank/DDBJ databases">
        <title>The Batch Genome Submission of Acinetobacter spp. strains.</title>
        <authorList>
            <person name="Qin J."/>
            <person name="Hu Y."/>
            <person name="Ye H."/>
            <person name="Wei L."/>
            <person name="Feng Y."/>
            <person name="Zong Z."/>
        </authorList>
    </citation>
    <scope>NUCLEOTIDE SEQUENCE [LARGE SCALE GENOMIC DNA]</scope>
    <source>
        <strain evidence="2 3">WCHAW060049</strain>
    </source>
</reference>
<keyword evidence="3" id="KW-1185">Reference proteome</keyword>
<evidence type="ECO:0000313" key="2">
    <source>
        <dbReference type="EMBL" id="RZG47995.1"/>
    </source>
</evidence>
<dbReference type="EMBL" id="SGSQ01000005">
    <property type="protein sequence ID" value="RZG47995.1"/>
    <property type="molecule type" value="Genomic_DNA"/>
</dbReference>
<gene>
    <name evidence="2" type="ORF">EXU28_04300</name>
</gene>
<dbReference type="RefSeq" id="WP_130130727.1">
    <property type="nucleotide sequence ID" value="NZ_SGSQ01000005.1"/>
</dbReference>
<evidence type="ECO:0000256" key="1">
    <source>
        <dbReference type="SAM" id="SignalP"/>
    </source>
</evidence>
<dbReference type="AlphaFoldDB" id="A0A4Q7AL96"/>
<keyword evidence="1" id="KW-0732">Signal</keyword>
<organism evidence="2 3">
    <name type="scientific">Acinetobacter wuhouensis</name>
    <dbReference type="NCBI Taxonomy" id="1879050"/>
    <lineage>
        <taxon>Bacteria</taxon>
        <taxon>Pseudomonadati</taxon>
        <taxon>Pseudomonadota</taxon>
        <taxon>Gammaproteobacteria</taxon>
        <taxon>Moraxellales</taxon>
        <taxon>Moraxellaceae</taxon>
        <taxon>Acinetobacter</taxon>
    </lineage>
</organism>
<dbReference type="Proteomes" id="UP000293863">
    <property type="component" value="Unassembled WGS sequence"/>
</dbReference>
<feature type="chain" id="PRO_5020239702" evidence="1">
    <location>
        <begin position="21"/>
        <end position="285"/>
    </location>
</feature>
<evidence type="ECO:0000313" key="3">
    <source>
        <dbReference type="Proteomes" id="UP000293863"/>
    </source>
</evidence>
<name>A0A4Q7AL96_9GAMM</name>
<sequence>MKKYMLSAFLILSSPQIVFAEQNIVVNQSNQQISIINEWLAYQDFESKMQQINEEFRKKFENSLIHDFEAQSHQIEIEDQKQNKILKNLLNNLHPQTQELKEIKGLWLEVLETNSKNIDEEQQSDNDAIGTKIEKIDTLNSGLDVKVFHLIQQQNPPEYVSDWIRYTQLKSDMEQKRDTLNQTFNDLSAQTKEEDQNKLKQEFIQKITQSTLNILNSFKTNSSELKDIVAMQIQATKAAKKMNLKAVSGTGIADDMNENSEILDQIKALEQSFEAKIVQYVRSTI</sequence>
<accession>A0A4Q7AL96</accession>
<protein>
    <submittedName>
        <fullName evidence="2">Uncharacterized protein</fullName>
    </submittedName>
</protein>